<dbReference type="Proteomes" id="UP000575083">
    <property type="component" value="Unassembled WGS sequence"/>
</dbReference>
<feature type="coiled-coil region" evidence="1">
    <location>
        <begin position="105"/>
        <end position="132"/>
    </location>
</feature>
<keyword evidence="4" id="KW-1185">Reference proteome</keyword>
<feature type="region of interest" description="Disordered" evidence="2">
    <location>
        <begin position="1"/>
        <end position="81"/>
    </location>
</feature>
<reference evidence="3 4" key="1">
    <citation type="submission" date="2020-08" db="EMBL/GenBank/DDBJ databases">
        <title>Functional genomics of gut bacteria from endangered species of beetles.</title>
        <authorList>
            <person name="Carlos-Shanley C."/>
        </authorList>
    </citation>
    <scope>NUCLEOTIDE SEQUENCE [LARGE SCALE GENOMIC DNA]</scope>
    <source>
        <strain evidence="3 4">S00198</strain>
    </source>
</reference>
<name>A0A7X0U8X7_9BURK</name>
<proteinExistence type="predicted"/>
<evidence type="ECO:0000256" key="2">
    <source>
        <dbReference type="SAM" id="MobiDB-lite"/>
    </source>
</evidence>
<accession>A0A7X0U8X7</accession>
<dbReference type="AlphaFoldDB" id="A0A7X0U8X7"/>
<evidence type="ECO:0000256" key="1">
    <source>
        <dbReference type="SAM" id="Coils"/>
    </source>
</evidence>
<feature type="compositionally biased region" description="Polar residues" evidence="2">
    <location>
        <begin position="1"/>
        <end position="15"/>
    </location>
</feature>
<protein>
    <recommendedName>
        <fullName evidence="5">Scaffolding protein</fullName>
    </recommendedName>
</protein>
<organism evidence="3 4">
    <name type="scientific">Acidovorax soli</name>
    <dbReference type="NCBI Taxonomy" id="592050"/>
    <lineage>
        <taxon>Bacteria</taxon>
        <taxon>Pseudomonadati</taxon>
        <taxon>Pseudomonadota</taxon>
        <taxon>Betaproteobacteria</taxon>
        <taxon>Burkholderiales</taxon>
        <taxon>Comamonadaceae</taxon>
        <taxon>Acidovorax</taxon>
    </lineage>
</organism>
<feature type="compositionally biased region" description="Basic and acidic residues" evidence="2">
    <location>
        <begin position="57"/>
        <end position="67"/>
    </location>
</feature>
<sequence>MTNQATQEFLDSTEVTGALSPEQAAELMLRAMGDTGGKPSDSGALPGSTTSAGDNEGGEKEDDKGEGAKPAADAAPEGDKTPVLLAKDGVHTIDYQKLVDARQGEQHWKAQAEALQAQHQAAEQELATLRAAAQARADSGQAPTQQDNMVAAVDAAKKAGVDISIFGDMSEEAMAKGIDTLVDQRVAAAVAEALKPFKERHEQSVKSQEEQAAEEHRSAVLKAHPDAVSIWQSTELQKWIGDKPAYEQAAIRGVLESGETADLIAVFTRYKKEEGITPAPAPAAPDPKAAVKAAIASAAPAIPNSLSGIPGGRSGGTSVHDTLAALDGANLASAMEKMSPAQIEAFLSRQM</sequence>
<evidence type="ECO:0000313" key="4">
    <source>
        <dbReference type="Proteomes" id="UP000575083"/>
    </source>
</evidence>
<keyword evidence="1" id="KW-0175">Coiled coil</keyword>
<dbReference type="RefSeq" id="WP_184856985.1">
    <property type="nucleotide sequence ID" value="NZ_JACHLK010000003.1"/>
</dbReference>
<gene>
    <name evidence="3" type="ORF">HNP48_002258</name>
</gene>
<comment type="caution">
    <text evidence="3">The sequence shown here is derived from an EMBL/GenBank/DDBJ whole genome shotgun (WGS) entry which is preliminary data.</text>
</comment>
<dbReference type="EMBL" id="JACHLK010000003">
    <property type="protein sequence ID" value="MBB6559591.1"/>
    <property type="molecule type" value="Genomic_DNA"/>
</dbReference>
<evidence type="ECO:0008006" key="5">
    <source>
        <dbReference type="Google" id="ProtNLM"/>
    </source>
</evidence>
<evidence type="ECO:0000313" key="3">
    <source>
        <dbReference type="EMBL" id="MBB6559591.1"/>
    </source>
</evidence>